<evidence type="ECO:0000313" key="2">
    <source>
        <dbReference type="Proteomes" id="UP000219922"/>
    </source>
</evidence>
<feature type="non-terminal residue" evidence="1">
    <location>
        <position position="1"/>
    </location>
</feature>
<name>A0A9X6XUE9_BACCE</name>
<evidence type="ECO:0000313" key="1">
    <source>
        <dbReference type="EMBL" id="PDZ93737.1"/>
    </source>
</evidence>
<proteinExistence type="predicted"/>
<dbReference type="EMBL" id="NVMX01000493">
    <property type="protein sequence ID" value="PDZ93737.1"/>
    <property type="molecule type" value="Genomic_DNA"/>
</dbReference>
<protein>
    <submittedName>
        <fullName evidence="1">Uncharacterized protein</fullName>
    </submittedName>
</protein>
<organism evidence="1 2">
    <name type="scientific">Bacillus cereus</name>
    <dbReference type="NCBI Taxonomy" id="1396"/>
    <lineage>
        <taxon>Bacteria</taxon>
        <taxon>Bacillati</taxon>
        <taxon>Bacillota</taxon>
        <taxon>Bacilli</taxon>
        <taxon>Bacillales</taxon>
        <taxon>Bacillaceae</taxon>
        <taxon>Bacillus</taxon>
        <taxon>Bacillus cereus group</taxon>
    </lineage>
</organism>
<dbReference type="AlphaFoldDB" id="A0A9X6XUE9"/>
<gene>
    <name evidence="1" type="ORF">CON36_37635</name>
</gene>
<dbReference type="Proteomes" id="UP000219922">
    <property type="component" value="Unassembled WGS sequence"/>
</dbReference>
<sequence length="100" mass="11860">NKPSNEKKMNKEEVQQIKKNIEEILEQALDGKIDDTTLEKNIENINYSLQNVKSKTKKEFDKKDELIKKINYEVGRFKTFLNTNVFYPKEFLFTANRLEG</sequence>
<comment type="caution">
    <text evidence="1">The sequence shown here is derived from an EMBL/GenBank/DDBJ whole genome shotgun (WGS) entry which is preliminary data.</text>
</comment>
<accession>A0A9X6XUE9</accession>
<reference evidence="1 2" key="1">
    <citation type="submission" date="2017-09" db="EMBL/GenBank/DDBJ databases">
        <title>Large-scale bioinformatics analysis of Bacillus genomes uncovers conserved roles of natural products in bacterial physiology.</title>
        <authorList>
            <consortium name="Agbiome Team Llc"/>
            <person name="Bleich R.M."/>
            <person name="Grubbs K.J."/>
            <person name="Santa Maria K.C."/>
            <person name="Allen S.E."/>
            <person name="Farag S."/>
            <person name="Shank E.A."/>
            <person name="Bowers A."/>
        </authorList>
    </citation>
    <scope>NUCLEOTIDE SEQUENCE [LARGE SCALE GENOMIC DNA]</scope>
    <source>
        <strain evidence="1 2">AFS092789</strain>
    </source>
</reference>
<feature type="non-terminal residue" evidence="1">
    <location>
        <position position="100"/>
    </location>
</feature>